<dbReference type="InterPro" id="IPR002209">
    <property type="entry name" value="Fibroblast_GF_fam"/>
</dbReference>
<evidence type="ECO:0000313" key="4">
    <source>
        <dbReference type="Proteomes" id="UP000192223"/>
    </source>
</evidence>
<dbReference type="STRING" id="224129.A0A1W4WKE9"/>
<dbReference type="GO" id="GO:0008083">
    <property type="term" value="F:growth factor activity"/>
    <property type="evidence" value="ECO:0007669"/>
    <property type="project" value="InterPro"/>
</dbReference>
<dbReference type="Gene3D" id="2.80.10.50">
    <property type="match status" value="1"/>
</dbReference>
<feature type="region of interest" description="Disordered" evidence="3">
    <location>
        <begin position="251"/>
        <end position="425"/>
    </location>
</feature>
<feature type="compositionally biased region" description="Basic and acidic residues" evidence="3">
    <location>
        <begin position="339"/>
        <end position="348"/>
    </location>
</feature>
<feature type="signal peptide" evidence="2">
    <location>
        <begin position="1"/>
        <end position="20"/>
    </location>
</feature>
<reference evidence="5" key="1">
    <citation type="submission" date="2025-08" db="UniProtKB">
        <authorList>
            <consortium name="RefSeq"/>
        </authorList>
    </citation>
    <scope>IDENTIFICATION</scope>
    <source>
        <tissue evidence="5">Entire body</tissue>
    </source>
</reference>
<dbReference type="CTD" id="42356"/>
<dbReference type="PRINTS" id="PR00263">
    <property type="entry name" value="HBGFFGF"/>
</dbReference>
<dbReference type="CDD" id="cd23311">
    <property type="entry name" value="beta-trefoil_FGF_Bnl-like"/>
    <property type="match status" value="1"/>
</dbReference>
<keyword evidence="2" id="KW-0732">Signal</keyword>
<feature type="compositionally biased region" description="Low complexity" evidence="3">
    <location>
        <begin position="50"/>
        <end position="64"/>
    </location>
</feature>
<dbReference type="InParanoid" id="A0A1W4WKE9"/>
<feature type="compositionally biased region" description="Polar residues" evidence="3">
    <location>
        <begin position="321"/>
        <end position="331"/>
    </location>
</feature>
<organism evidence="4 5">
    <name type="scientific">Agrilus planipennis</name>
    <name type="common">Emerald ash borer</name>
    <name type="synonym">Agrilus marcopoli</name>
    <dbReference type="NCBI Taxonomy" id="224129"/>
    <lineage>
        <taxon>Eukaryota</taxon>
        <taxon>Metazoa</taxon>
        <taxon>Ecdysozoa</taxon>
        <taxon>Arthropoda</taxon>
        <taxon>Hexapoda</taxon>
        <taxon>Insecta</taxon>
        <taxon>Pterygota</taxon>
        <taxon>Neoptera</taxon>
        <taxon>Endopterygota</taxon>
        <taxon>Coleoptera</taxon>
        <taxon>Polyphaga</taxon>
        <taxon>Elateriformia</taxon>
        <taxon>Buprestoidea</taxon>
        <taxon>Buprestidae</taxon>
        <taxon>Agrilinae</taxon>
        <taxon>Agrilus</taxon>
    </lineage>
</organism>
<dbReference type="Proteomes" id="UP000192223">
    <property type="component" value="Unplaced"/>
</dbReference>
<dbReference type="KEGG" id="apln:108733792"/>
<dbReference type="GeneID" id="108733792"/>
<feature type="region of interest" description="Disordered" evidence="3">
    <location>
        <begin position="41"/>
        <end position="64"/>
    </location>
</feature>
<feature type="compositionally biased region" description="Basic residues" evidence="3">
    <location>
        <begin position="274"/>
        <end position="288"/>
    </location>
</feature>
<evidence type="ECO:0000256" key="3">
    <source>
        <dbReference type="SAM" id="MobiDB-lite"/>
    </source>
</evidence>
<accession>A0A1W4WKE9</accession>
<dbReference type="PANTHER" id="PTHR11486">
    <property type="entry name" value="FIBROBLAST GROWTH FACTOR"/>
    <property type="match status" value="1"/>
</dbReference>
<proteinExistence type="inferred from homology"/>
<gene>
    <name evidence="5" type="primary">LOC108733792</name>
</gene>
<dbReference type="OrthoDB" id="5987799at2759"/>
<feature type="chain" id="PRO_5010604301" description="Fibroblast growth factor" evidence="2">
    <location>
        <begin position="21"/>
        <end position="452"/>
    </location>
</feature>
<dbReference type="SUPFAM" id="SSF50353">
    <property type="entry name" value="Cytokine"/>
    <property type="match status" value="1"/>
</dbReference>
<keyword evidence="4" id="KW-1185">Reference proteome</keyword>
<dbReference type="AlphaFoldDB" id="A0A1W4WKE9"/>
<dbReference type="InterPro" id="IPR008996">
    <property type="entry name" value="IL1/FGF"/>
</dbReference>
<evidence type="ECO:0000256" key="2">
    <source>
        <dbReference type="RuleBase" id="RU049442"/>
    </source>
</evidence>
<dbReference type="Pfam" id="PF00167">
    <property type="entry name" value="FGF"/>
    <property type="match status" value="1"/>
</dbReference>
<name>A0A1W4WKE9_AGRPL</name>
<protein>
    <recommendedName>
        <fullName evidence="2">Fibroblast growth factor</fullName>
        <shortName evidence="2">FGF</shortName>
    </recommendedName>
</protein>
<evidence type="ECO:0000313" key="5">
    <source>
        <dbReference type="RefSeq" id="XP_018320603.1"/>
    </source>
</evidence>
<dbReference type="PRINTS" id="PR00262">
    <property type="entry name" value="IL1HBGF"/>
</dbReference>
<dbReference type="RefSeq" id="XP_018320603.1">
    <property type="nucleotide sequence ID" value="XM_018465101.2"/>
</dbReference>
<evidence type="ECO:0000256" key="1">
    <source>
        <dbReference type="ARBA" id="ARBA00007936"/>
    </source>
</evidence>
<dbReference type="PROSITE" id="PS00247">
    <property type="entry name" value="HBGF_FGF"/>
    <property type="match status" value="1"/>
</dbReference>
<sequence>MVKALFLGLLAFTMCAFASAVPPQRVHRSLNLAETDTGDNLSLPESIPGLPSSSPTSPVFLSSSRSTFEEDDPAAAVRSERSTNLSFSTGTARRIQMFIKNRHLQLLPDGTVNGTSDDSSVYTILHRISVGIGKLKIEGVATCQYLCMDNCGLLYGSREFKDECVFNEMIEQHHYNTYSSAKYSNEKRTLYLALNKRGQPRKVMLRARQQLGRLSSFTRVLTRAVSPERAEELHPLRHHGGHMCAVSPTMESATHTHHHYHLSSTVNPPTSHLPRCRKRKKRKKKKRKCPPDGAERGGQPMASCPKTHTQISHQLEEIPVRNSSVNINSSKCVPGDSDECQRVDVTEKKRQKTKPGDKVTLNNGAKKRKHPKGAKIKKTFLHGRTTSSSTSSTTTPITTTTATTSTTTTTTSTSPSPLEEASLDEDYAGESTTFLEYEYSTVTDSAVFPQPD</sequence>
<comment type="similarity">
    <text evidence="1 2">Belongs to the heparin-binding growth factors family.</text>
</comment>
<dbReference type="SMART" id="SM00442">
    <property type="entry name" value="FGF"/>
    <property type="match status" value="1"/>
</dbReference>
<feature type="compositionally biased region" description="Basic residues" evidence="3">
    <location>
        <begin position="365"/>
        <end position="381"/>
    </location>
</feature>
<feature type="compositionally biased region" description="Low complexity" evidence="3">
    <location>
        <begin position="385"/>
        <end position="417"/>
    </location>
</feature>